<proteinExistence type="predicted"/>
<name>A0A6P2IXM6_9BURK</name>
<dbReference type="Proteomes" id="UP000494162">
    <property type="component" value="Unassembled WGS sequence"/>
</dbReference>
<feature type="compositionally biased region" description="Basic and acidic residues" evidence="1">
    <location>
        <begin position="9"/>
        <end position="28"/>
    </location>
</feature>
<organism evidence="2 3">
    <name type="scientific">Burkholderia pseudomultivorans</name>
    <dbReference type="NCBI Taxonomy" id="1207504"/>
    <lineage>
        <taxon>Bacteria</taxon>
        <taxon>Pseudomonadati</taxon>
        <taxon>Pseudomonadota</taxon>
        <taxon>Betaproteobacteria</taxon>
        <taxon>Burkholderiales</taxon>
        <taxon>Burkholderiaceae</taxon>
        <taxon>Burkholderia</taxon>
        <taxon>Burkholderia cepacia complex</taxon>
    </lineage>
</organism>
<feature type="region of interest" description="Disordered" evidence="1">
    <location>
        <begin position="1"/>
        <end position="42"/>
    </location>
</feature>
<evidence type="ECO:0000256" key="1">
    <source>
        <dbReference type="SAM" id="MobiDB-lite"/>
    </source>
</evidence>
<evidence type="ECO:0000313" key="3">
    <source>
        <dbReference type="Proteomes" id="UP000494162"/>
    </source>
</evidence>
<dbReference type="AlphaFoldDB" id="A0A6P2IXM6"/>
<accession>A0A6P2IXM6</accession>
<reference evidence="2 3" key="1">
    <citation type="submission" date="2019-09" db="EMBL/GenBank/DDBJ databases">
        <authorList>
            <person name="Depoorter E."/>
        </authorList>
    </citation>
    <scope>NUCLEOTIDE SEQUENCE [LARGE SCALE GENOMIC DNA]</scope>
    <source>
        <strain evidence="2">LMG 26883</strain>
    </source>
</reference>
<evidence type="ECO:0000313" key="2">
    <source>
        <dbReference type="EMBL" id="VWB36108.1"/>
    </source>
</evidence>
<dbReference type="GeneID" id="93173930"/>
<dbReference type="RefSeq" id="WP_006413432.1">
    <property type="nucleotide sequence ID" value="NZ_CABVPP010000008.1"/>
</dbReference>
<protein>
    <submittedName>
        <fullName evidence="2">Uncharacterized protein</fullName>
    </submittedName>
</protein>
<dbReference type="EMBL" id="CABVPP010000008">
    <property type="protein sequence ID" value="VWB36108.1"/>
    <property type="molecule type" value="Genomic_DNA"/>
</dbReference>
<gene>
    <name evidence="2" type="ORF">BPS26883_01605</name>
</gene>
<sequence length="42" mass="4505">MTGTPTPPQEHDDTGRPPEPPAPERNDDLPELPDPTEVGEDG</sequence>